<proteinExistence type="predicted"/>
<dbReference type="EMBL" id="CP077713">
    <property type="protein sequence ID" value="QXJ35663.1"/>
    <property type="molecule type" value="Genomic_DNA"/>
</dbReference>
<sequence length="177" mass="20883">MGNAEILSSAKKKLEQFLGFSFPTPLIIETSIPFYGFYRDNVVAIGYFGDYKYELERTLIHELVHFVQDKICKPKFPYLHMIIEAIPLAFGIGNGKLLRYFQFVEGFATWIDEEIMGYRGDEYWFSVPKYYFKVYYKGAEIFRKLGKKEAIEYGLTNKEFCKDPQKYKLLRTISISY</sequence>
<dbReference type="GeneID" id="65560584"/>
<dbReference type="AlphaFoldDB" id="A0A8F5C2D9"/>
<dbReference type="Proteomes" id="UP000693941">
    <property type="component" value="Chromosome"/>
</dbReference>
<dbReference type="EMBL" id="CP077715">
    <property type="protein sequence ID" value="QXJ32503.1"/>
    <property type="molecule type" value="Genomic_DNA"/>
</dbReference>
<protein>
    <submittedName>
        <fullName evidence="2">Uncharacterized protein</fullName>
    </submittedName>
</protein>
<name>A0A8F5C2D9_9CREN</name>
<accession>A0A8F5C2D9</accession>
<keyword evidence="3" id="KW-1185">Reference proteome</keyword>
<reference evidence="2 3" key="1">
    <citation type="journal article" date="2021" name="Environ. Microbiol.">
        <title>New insights into the diversity and evolution of the archaeal mobilome from three complete genomes of Saccharolobus shibatae.</title>
        <authorList>
            <person name="Medvedeva S."/>
            <person name="Brandt D."/>
            <person name="Cvirkaite-Krupovic V."/>
            <person name="Liu Y."/>
            <person name="Severinov K."/>
            <person name="Ishino S."/>
            <person name="Ishino Y."/>
            <person name="Prangishvili D."/>
            <person name="Kalinowski J."/>
            <person name="Krupovic M."/>
        </authorList>
    </citation>
    <scope>NUCLEOTIDE SEQUENCE [LARGE SCALE GENOMIC DNA]</scope>
    <source>
        <strain evidence="1">BEU9</strain>
        <strain evidence="2 3">S38A</strain>
    </source>
</reference>
<evidence type="ECO:0000313" key="1">
    <source>
        <dbReference type="EMBL" id="QXJ32503.1"/>
    </source>
</evidence>
<dbReference type="Proteomes" id="UP000694036">
    <property type="component" value="Chromosome"/>
</dbReference>
<evidence type="ECO:0000313" key="2">
    <source>
        <dbReference type="EMBL" id="QXJ35663.1"/>
    </source>
</evidence>
<gene>
    <name evidence="1" type="ORF">J5U21_02154</name>
    <name evidence="2" type="ORF">J5U22_02210</name>
</gene>
<evidence type="ECO:0000313" key="3">
    <source>
        <dbReference type="Proteomes" id="UP000694036"/>
    </source>
</evidence>
<organism evidence="2 3">
    <name type="scientific">Saccharolobus shibatae</name>
    <dbReference type="NCBI Taxonomy" id="2286"/>
    <lineage>
        <taxon>Archaea</taxon>
        <taxon>Thermoproteota</taxon>
        <taxon>Thermoprotei</taxon>
        <taxon>Sulfolobales</taxon>
        <taxon>Sulfolobaceae</taxon>
        <taxon>Saccharolobus</taxon>
    </lineage>
</organism>
<dbReference type="RefSeq" id="WP_218258169.1">
    <property type="nucleotide sequence ID" value="NZ_CP077713.1"/>
</dbReference>